<accession>A0A8S3YYB2</accession>
<proteinExistence type="inferred from homology"/>
<evidence type="ECO:0000259" key="4">
    <source>
        <dbReference type="Pfam" id="PF26103"/>
    </source>
</evidence>
<keyword evidence="2" id="KW-0072">Autophagy</keyword>
<evidence type="ECO:0000259" key="5">
    <source>
        <dbReference type="Pfam" id="PF26573"/>
    </source>
</evidence>
<keyword evidence="7" id="KW-1185">Reference proteome</keyword>
<comment type="caution">
    <text evidence="6">The sequence shown here is derived from an EMBL/GenBank/DDBJ whole genome shotgun (WGS) entry which is preliminary data.</text>
</comment>
<dbReference type="OrthoDB" id="75419at2759"/>
<dbReference type="Pfam" id="PF26103">
    <property type="entry name" value="TPR_Epg5"/>
    <property type="match status" value="1"/>
</dbReference>
<evidence type="ECO:0000313" key="6">
    <source>
        <dbReference type="EMBL" id="CAG5121709.1"/>
    </source>
</evidence>
<dbReference type="InterPro" id="IPR059030">
    <property type="entry name" value="TPR_Epg5_mid"/>
</dbReference>
<sequence>FCQILQSLLAADESLLKSTKSAIMTVEFPGIVTQQLTEMIQVQITSHLAQGKADAIITFWLKAIFKVCRFFTERNSCYVADVLIRWSFVKKGVLVIISDIFKENLCGQCLLATACFYSILNYFSFLKMILKFCAAAKNRHGLVTSMFQWISSSNTLPSYMDSASLPEFPWLAYMILIVEGEMEVNTQLWQTLINELHTPGKPNVENALKTAVAKLQLEQAPTVGRLTIYRWAQQALDTPYDHPLLPILWQRFFALYLGRQVFESSNARRASVGEKFFESVYYSGMLKKMRKRLLETATFHMNFDPQKKEITRRRKSSHSPGTPPGGELSLGFEAAAAESAFEEENLEYISSKEFHQMLAKLYQMYSLWLEEPRLHDGNLYLPALPPQYEAARLNQVFQGFMGPWLEFVDLEGVQYTLSCLAADWRKRLTCSKTSSQQVARRNTQLEPENATERIIRRLRRFETPKSPPAIQNIQSAVPPVSSTIVDDKESVIHLVTADLQVLTNFTKIFSARLAHHCALDNAYVELVSELYSNVTKTLSLTIECGSKVNPLHRCTGPAVIPFKLQVKQLNEIVQRRIDENRVEYKQVMIESLLPTAPSICVAAVHTENIITLLIKQFQRTTDEARLKKINDIACHLFFYMAGLVSSETDFYPPTKLFLASCIDILGQHFVSQNPHQTQHVLQLCLEKPSVAGLISPHFVPNACPQNLVFMYGQLLHVLQNQNMDLVFMLLTKFDIRNWLTSTCPNEADRKRFVESLGSAMMACGAEPPSESKLVFGLYLSHLAAVLESNFPSSLYIVINMILQGSVSERLHTRVWETLLKSCFTNRALLHSDSTGRERSDTMFDPSQVETCVDSKLSTVQVKELLDWLSSFFLHMRMTDPQTMNFGLYSWWGRYVPYISLMMGALARSFVTKVINGNEDMPPYQIMALLWQPVVTVYHPWIQPLTAADGSIVAPWVEADDTLAVDVVSSFRKTVHFIYQQMNIKHPANSSGVLSLLLMYYMTGLSTKTTASHTTAIYVAELQQLPWQELRPDLQLLETMVKMKEVSSPCCFILIGHILPQIQWQSLMSHSLSQQQTPGHAEVTARMQAGLAVLLIQAYVDPEFSQDAEINKLLSEALTFDWSMVTPEGYSCVSSWFMQLCDPKCVLAERSSNLALGLRLLKEVGGFKADVTWTLQVSLKRLAYLHCITQQICQLTYLLEVEQDLVKTVIINLMSEVEAVVSAVPVVDLQEAEAVTLLKDILSLLNNSNPEGAWLSMIMSSLTGWLKSSPQSLLLVPCMKAASHSLASLRQMSALMEVLIDVYFVRMDKTSEGLNGWPFILSVFQVPELNQAGYVQDSLTENAFLALYAYLQHKLPSCSSLSDELVIMEEILDWSTRAQANEEDEAKLILWWHLLLRLSVRQVQFQAKSFTGTINILSRFTNHLNQLAQERTGRGFLGAIGLGRRSPLSVKMRVLTRSLSAFISCQIVSTDVLRTSASSSLTSNSAVAEFQALRKNKSYSQFIPTIDRTISFIQDADHTILDVQLFLGQLTKDLYGQTQYLCDIVKLA</sequence>
<reference evidence="6" key="1">
    <citation type="submission" date="2021-04" db="EMBL/GenBank/DDBJ databases">
        <authorList>
            <consortium name="Molecular Ecology Group"/>
        </authorList>
    </citation>
    <scope>NUCLEOTIDE SEQUENCE</scope>
</reference>
<feature type="domain" description="Epg5-like TPR" evidence="5">
    <location>
        <begin position="183"/>
        <end position="409"/>
    </location>
</feature>
<evidence type="ECO:0000256" key="1">
    <source>
        <dbReference type="ARBA" id="ARBA00010948"/>
    </source>
</evidence>
<name>A0A8S3YYB2_9EUPU</name>
<evidence type="ECO:0000313" key="7">
    <source>
        <dbReference type="Proteomes" id="UP000678393"/>
    </source>
</evidence>
<feature type="non-terminal residue" evidence="6">
    <location>
        <position position="1547"/>
    </location>
</feature>
<feature type="domain" description="Epg5-like central TPR repeats" evidence="4">
    <location>
        <begin position="673"/>
        <end position="1063"/>
    </location>
</feature>
<evidence type="ECO:0008006" key="8">
    <source>
        <dbReference type="Google" id="ProtNLM"/>
    </source>
</evidence>
<protein>
    <recommendedName>
        <fullName evidence="8">Ectopic P granules protein 5 homolog</fullName>
    </recommendedName>
</protein>
<gene>
    <name evidence="6" type="ORF">CUNI_LOCUS7267</name>
</gene>
<dbReference type="PANTHER" id="PTHR31139:SF4">
    <property type="entry name" value="ECTOPIC P GRANULES PROTEIN 5 HOMOLOG"/>
    <property type="match status" value="1"/>
</dbReference>
<dbReference type="GO" id="GO:0005737">
    <property type="term" value="C:cytoplasm"/>
    <property type="evidence" value="ECO:0007669"/>
    <property type="project" value="TreeGrafter"/>
</dbReference>
<dbReference type="PANTHER" id="PTHR31139">
    <property type="entry name" value="ECTOPIC P GRANULES PROTEIN 5 HOMOLOG"/>
    <property type="match status" value="1"/>
</dbReference>
<dbReference type="InterPro" id="IPR051436">
    <property type="entry name" value="Autophagy-related_EPG5"/>
</dbReference>
<organism evidence="6 7">
    <name type="scientific">Candidula unifasciata</name>
    <dbReference type="NCBI Taxonomy" id="100452"/>
    <lineage>
        <taxon>Eukaryota</taxon>
        <taxon>Metazoa</taxon>
        <taxon>Spiralia</taxon>
        <taxon>Lophotrochozoa</taxon>
        <taxon>Mollusca</taxon>
        <taxon>Gastropoda</taxon>
        <taxon>Heterobranchia</taxon>
        <taxon>Euthyneura</taxon>
        <taxon>Panpulmonata</taxon>
        <taxon>Eupulmonata</taxon>
        <taxon>Stylommatophora</taxon>
        <taxon>Helicina</taxon>
        <taxon>Helicoidea</taxon>
        <taxon>Geomitridae</taxon>
        <taxon>Candidula</taxon>
    </lineage>
</organism>
<dbReference type="GO" id="GO:0097352">
    <property type="term" value="P:autophagosome maturation"/>
    <property type="evidence" value="ECO:0007669"/>
    <property type="project" value="TreeGrafter"/>
</dbReference>
<dbReference type="EMBL" id="CAJHNH020001144">
    <property type="protein sequence ID" value="CAG5121709.1"/>
    <property type="molecule type" value="Genomic_DNA"/>
</dbReference>
<feature type="region of interest" description="Disordered" evidence="3">
    <location>
        <begin position="307"/>
        <end position="328"/>
    </location>
</feature>
<evidence type="ECO:0000256" key="3">
    <source>
        <dbReference type="SAM" id="MobiDB-lite"/>
    </source>
</evidence>
<dbReference type="Pfam" id="PF26573">
    <property type="entry name" value="TPR_Epg5_2"/>
    <property type="match status" value="1"/>
</dbReference>
<evidence type="ECO:0000256" key="2">
    <source>
        <dbReference type="ARBA" id="ARBA00023006"/>
    </source>
</evidence>
<comment type="similarity">
    <text evidence="1">Belongs to the EPG5 family.</text>
</comment>
<dbReference type="InterPro" id="IPR058750">
    <property type="entry name" value="TPR_Epg5"/>
</dbReference>
<dbReference type="Proteomes" id="UP000678393">
    <property type="component" value="Unassembled WGS sequence"/>
</dbReference>
<dbReference type="Pfam" id="PF26106">
    <property type="entry name" value="TPR_Epg5_C"/>
    <property type="match status" value="1"/>
</dbReference>